<dbReference type="GO" id="GO:0015074">
    <property type="term" value="P:DNA integration"/>
    <property type="evidence" value="ECO:0007669"/>
    <property type="project" value="InterPro"/>
</dbReference>
<keyword evidence="5" id="KW-0540">Nuclease</keyword>
<dbReference type="GO" id="GO:0003676">
    <property type="term" value="F:nucleic acid binding"/>
    <property type="evidence" value="ECO:0007669"/>
    <property type="project" value="InterPro"/>
</dbReference>
<dbReference type="FunFam" id="3.10.10.10:FF:000007">
    <property type="entry name" value="Retrovirus-related Pol polyprotein from transposon 17.6-like Protein"/>
    <property type="match status" value="1"/>
</dbReference>
<dbReference type="PANTHER" id="PTHR37984:SF5">
    <property type="entry name" value="PROTEIN NYNRIN-LIKE"/>
    <property type="match status" value="1"/>
</dbReference>
<dbReference type="GO" id="GO:0008233">
    <property type="term" value="F:peptidase activity"/>
    <property type="evidence" value="ECO:0007669"/>
    <property type="project" value="UniProtKB-KW"/>
</dbReference>
<evidence type="ECO:0000256" key="3">
    <source>
        <dbReference type="ARBA" id="ARBA00022679"/>
    </source>
</evidence>
<evidence type="ECO:0000256" key="8">
    <source>
        <dbReference type="ARBA" id="ARBA00022918"/>
    </source>
</evidence>
<evidence type="ECO:0000256" key="5">
    <source>
        <dbReference type="ARBA" id="ARBA00022722"/>
    </source>
</evidence>
<name>A0A5S6Q4D8_TRIMR</name>
<evidence type="ECO:0000256" key="2">
    <source>
        <dbReference type="ARBA" id="ARBA00022670"/>
    </source>
</evidence>
<accession>A0A5S6Q4D8</accession>
<dbReference type="Proteomes" id="UP000046395">
    <property type="component" value="Unassembled WGS sequence"/>
</dbReference>
<dbReference type="Pfam" id="PF00665">
    <property type="entry name" value="rve"/>
    <property type="match status" value="1"/>
</dbReference>
<keyword evidence="7" id="KW-0378">Hydrolase</keyword>
<keyword evidence="4" id="KW-0548">Nucleotidyltransferase</keyword>
<organism evidence="13 14">
    <name type="scientific">Trichuris muris</name>
    <name type="common">Mouse whipworm</name>
    <dbReference type="NCBI Taxonomy" id="70415"/>
    <lineage>
        <taxon>Eukaryota</taxon>
        <taxon>Metazoa</taxon>
        <taxon>Ecdysozoa</taxon>
        <taxon>Nematoda</taxon>
        <taxon>Enoplea</taxon>
        <taxon>Dorylaimia</taxon>
        <taxon>Trichinellida</taxon>
        <taxon>Trichuridae</taxon>
        <taxon>Trichuris</taxon>
    </lineage>
</organism>
<feature type="compositionally biased region" description="Polar residues" evidence="10">
    <location>
        <begin position="235"/>
        <end position="244"/>
    </location>
</feature>
<evidence type="ECO:0000259" key="12">
    <source>
        <dbReference type="PROSITE" id="PS50994"/>
    </source>
</evidence>
<dbReference type="CDD" id="cd01647">
    <property type="entry name" value="RT_LTR"/>
    <property type="match status" value="1"/>
</dbReference>
<reference evidence="14" key="1">
    <citation type="submission" date="2019-12" db="UniProtKB">
        <authorList>
            <consortium name="WormBaseParasite"/>
        </authorList>
    </citation>
    <scope>IDENTIFICATION</scope>
</reference>
<dbReference type="FunFam" id="3.30.420.10:FF:000032">
    <property type="entry name" value="Retrovirus-related Pol polyprotein from transposon 297-like Protein"/>
    <property type="match status" value="1"/>
</dbReference>
<keyword evidence="9" id="KW-0511">Multifunctional enzyme</keyword>
<keyword evidence="6" id="KW-0255">Endonuclease</keyword>
<dbReference type="InterPro" id="IPR012337">
    <property type="entry name" value="RNaseH-like_sf"/>
</dbReference>
<dbReference type="InterPro" id="IPR043502">
    <property type="entry name" value="DNA/RNA_pol_sf"/>
</dbReference>
<dbReference type="InterPro" id="IPR050951">
    <property type="entry name" value="Retrovirus_Pol_polyprotein"/>
</dbReference>
<dbReference type="Pfam" id="PF17921">
    <property type="entry name" value="Integrase_H2C2"/>
    <property type="match status" value="1"/>
</dbReference>
<dbReference type="Pfam" id="PF17919">
    <property type="entry name" value="RT_RNaseH_2"/>
    <property type="match status" value="1"/>
</dbReference>
<keyword evidence="3" id="KW-0808">Transferase</keyword>
<dbReference type="EC" id="2.7.7.49" evidence="1"/>
<dbReference type="Gene3D" id="3.30.420.10">
    <property type="entry name" value="Ribonuclease H-like superfamily/Ribonuclease H"/>
    <property type="match status" value="1"/>
</dbReference>
<evidence type="ECO:0000256" key="7">
    <source>
        <dbReference type="ARBA" id="ARBA00022801"/>
    </source>
</evidence>
<dbReference type="InterPro" id="IPR021109">
    <property type="entry name" value="Peptidase_aspartic_dom_sf"/>
</dbReference>
<proteinExistence type="predicted"/>
<evidence type="ECO:0000256" key="1">
    <source>
        <dbReference type="ARBA" id="ARBA00012493"/>
    </source>
</evidence>
<dbReference type="GO" id="GO:0006508">
    <property type="term" value="P:proteolysis"/>
    <property type="evidence" value="ECO:0007669"/>
    <property type="project" value="UniProtKB-KW"/>
</dbReference>
<dbReference type="PROSITE" id="PS50878">
    <property type="entry name" value="RT_POL"/>
    <property type="match status" value="1"/>
</dbReference>
<evidence type="ECO:0000313" key="14">
    <source>
        <dbReference type="WBParaSite" id="TMUE_0000002096.1"/>
    </source>
</evidence>
<feature type="region of interest" description="Disordered" evidence="10">
    <location>
        <begin position="220"/>
        <end position="246"/>
    </location>
</feature>
<evidence type="ECO:0000259" key="11">
    <source>
        <dbReference type="PROSITE" id="PS50878"/>
    </source>
</evidence>
<dbReference type="Gene3D" id="3.30.70.270">
    <property type="match status" value="2"/>
</dbReference>
<dbReference type="InterPro" id="IPR041577">
    <property type="entry name" value="RT_RNaseH_2"/>
</dbReference>
<dbReference type="FunFam" id="3.30.70.270:FF:000020">
    <property type="entry name" value="Transposon Tf2-6 polyprotein-like Protein"/>
    <property type="match status" value="1"/>
</dbReference>
<evidence type="ECO:0000313" key="13">
    <source>
        <dbReference type="Proteomes" id="UP000046395"/>
    </source>
</evidence>
<dbReference type="FunFam" id="3.10.20.370:FF:000001">
    <property type="entry name" value="Retrovirus-related Pol polyprotein from transposon 17.6-like protein"/>
    <property type="match status" value="1"/>
</dbReference>
<protein>
    <recommendedName>
        <fullName evidence="1">RNA-directed DNA polymerase</fullName>
        <ecNumber evidence="1">2.7.7.49</ecNumber>
    </recommendedName>
</protein>
<dbReference type="CDD" id="cd09274">
    <property type="entry name" value="RNase_HI_RT_Ty3"/>
    <property type="match status" value="1"/>
</dbReference>
<dbReference type="InterPro" id="IPR000477">
    <property type="entry name" value="RT_dom"/>
</dbReference>
<dbReference type="InterPro" id="IPR043128">
    <property type="entry name" value="Rev_trsase/Diguanyl_cyclase"/>
</dbReference>
<dbReference type="PROSITE" id="PS50994">
    <property type="entry name" value="INTEGRASE"/>
    <property type="match status" value="1"/>
</dbReference>
<keyword evidence="2" id="KW-0645">Protease</keyword>
<dbReference type="SUPFAM" id="SSF56672">
    <property type="entry name" value="DNA/RNA polymerases"/>
    <property type="match status" value="1"/>
</dbReference>
<evidence type="ECO:0000256" key="9">
    <source>
        <dbReference type="ARBA" id="ARBA00023268"/>
    </source>
</evidence>
<dbReference type="GO" id="GO:0003964">
    <property type="term" value="F:RNA-directed DNA polymerase activity"/>
    <property type="evidence" value="ECO:0007669"/>
    <property type="project" value="UniProtKB-KW"/>
</dbReference>
<dbReference type="InterPro" id="IPR036397">
    <property type="entry name" value="RNaseH_sf"/>
</dbReference>
<evidence type="ECO:0000256" key="4">
    <source>
        <dbReference type="ARBA" id="ARBA00022695"/>
    </source>
</evidence>
<dbReference type="STRING" id="70415.A0A5S6Q4D8"/>
<dbReference type="GO" id="GO:0042575">
    <property type="term" value="C:DNA polymerase complex"/>
    <property type="evidence" value="ECO:0007669"/>
    <property type="project" value="UniProtKB-ARBA"/>
</dbReference>
<dbReference type="SUPFAM" id="SSF53098">
    <property type="entry name" value="Ribonuclease H-like"/>
    <property type="match status" value="1"/>
</dbReference>
<evidence type="ECO:0000256" key="6">
    <source>
        <dbReference type="ARBA" id="ARBA00022759"/>
    </source>
</evidence>
<dbReference type="InterPro" id="IPR001584">
    <property type="entry name" value="Integrase_cat-core"/>
</dbReference>
<dbReference type="Gene3D" id="1.10.340.70">
    <property type="match status" value="1"/>
</dbReference>
<feature type="domain" description="Reverse transcriptase" evidence="11">
    <location>
        <begin position="477"/>
        <end position="655"/>
    </location>
</feature>
<dbReference type="InterPro" id="IPR055469">
    <property type="entry name" value="DUF7041"/>
</dbReference>
<dbReference type="GO" id="GO:0004519">
    <property type="term" value="F:endonuclease activity"/>
    <property type="evidence" value="ECO:0007669"/>
    <property type="project" value="UniProtKB-KW"/>
</dbReference>
<dbReference type="SUPFAM" id="SSF50630">
    <property type="entry name" value="Acid proteases"/>
    <property type="match status" value="1"/>
</dbReference>
<dbReference type="Pfam" id="PF23055">
    <property type="entry name" value="DUF7041"/>
    <property type="match status" value="1"/>
</dbReference>
<dbReference type="PANTHER" id="PTHR37984">
    <property type="entry name" value="PROTEIN CBG26694"/>
    <property type="match status" value="1"/>
</dbReference>
<evidence type="ECO:0000256" key="10">
    <source>
        <dbReference type="SAM" id="MobiDB-lite"/>
    </source>
</evidence>
<dbReference type="InterPro" id="IPR041588">
    <property type="entry name" value="Integrase_H2C2"/>
</dbReference>
<feature type="domain" description="Integrase catalytic" evidence="12">
    <location>
        <begin position="995"/>
        <end position="1158"/>
    </location>
</feature>
<keyword evidence="8" id="KW-0695">RNA-directed DNA polymerase</keyword>
<feature type="region of interest" description="Disordered" evidence="10">
    <location>
        <begin position="1269"/>
        <end position="1289"/>
    </location>
</feature>
<dbReference type="WBParaSite" id="TMUE_0000002096.1">
    <property type="protein sequence ID" value="TMUE_0000002096.1"/>
    <property type="gene ID" value="WBGene00297955"/>
</dbReference>
<sequence>MAKKAAKVPSSPVMDAPAVSWQPQVSTTLPVPAFMATDVELWFARLQSFFQHRHIEDEPTMLELTLSAMPEDTVLQLRDFILSVNRETAPFTVFKRLCLQRLGESREHRIRQALTSEQLADRPPSVFLRRLQQLLPPSSVETEDSILRELFLSRLPSHLQSALLPFRDKPLPELALLADQMLALQAPSPFAHVSVAQDMTHRLDRLEHLVQQLTIGARNRSFVNRSPSPGERQQRSPSRASRTGRQGPLCFYHRRFRERARKCSPPCDWEHRQRRSTITAVSAAAQDRRCIFLSDRRSGLRFLVDTGAAVSLLPCHCAAPVEKLGNTAQHSLQAINGTTIAVTGLKTLTLCFDNLPPMTWTFTVAQVDIPVVGADFICHYRLVVDLASGHVAPHAFNSNLTCRPAAAICPQPNEFERMLLQFVQTQGQTDPKTHQARRRLVHVEHAIETTGPPVYSRPRRLAPERLRLAKRYFDDLLRQGVVRPSNSNWSSPLHMVPKRQPGEWRPCGDFRNLNRRTKADRYPIPHIADFNSSLRGKTIFSKLDLAKAYFQIPVRPQDVPKTAVTTPFGLYEFVMMPFGLRNAAQTFQRVIDQVLRGLDGCFAYVDDILIASSSEEEHRGHLTDVFSRLATYGLRVNPEKCVMGAQALVFLGHLVDRRGIKPSPDNVSAIQNFPRPKTLKQLRQFLGMLNFYRNFLPDIACTLKPLDNLVSKSRSSLVWEPSAIDAFNAAKSALVNATTLEHPDPTALLALMVDASDQAIGAVLQQRVGGEWRPLSFFSKRLQEHQKRYSTFGRELLAVYAAVKHFRSTVEGRELIVYTDHKPLVRAFENGSQGLTDREIRQLDFVTSMQVQLCHISGKENVVADTLSRKIYAATDGTSTLSAEEIARAQNEDPEFDWVKSHTSLRLVAEPVEGCAYPIWKDVSSPEPRVYVPAALRMALFHAIHGLSHPGIRATKRLFLTRYVWPGIQRDLAQWTRGCLQCQQTKIHRHTRSPLKEIPLPSSRFEHVHLDVVGPLPPSEGFKYLLTAVDRFSRWPEAWPIRDTAAQTIAETFLSNWIARFGMPLRITTDRGRQFESHLWIALTKLLGIRHIPTSSYHPQANGLVERFHRHLKAALTARMQAVGVKWTMALPLVLLGIRTAVKADLGLAPAEIVYGSALRLPAEFLTSSAPPPSGDPTAFTDRLKAAMRALRPTPPRHSLTPVFVSKRLRDCSHVFIREPGLTSGLAPPYSGPLPVLRRTDKTVTVDTGGAPATVAIDRVKPAFIVNDQPQRPPTAHASVTFQWPPGGL</sequence>
<dbReference type="Pfam" id="PF00078">
    <property type="entry name" value="RVT_1"/>
    <property type="match status" value="1"/>
</dbReference>
<dbReference type="Gene3D" id="3.10.10.10">
    <property type="entry name" value="HIV Type 1 Reverse Transcriptase, subunit A, domain 1"/>
    <property type="match status" value="1"/>
</dbReference>
<keyword evidence="13" id="KW-1185">Reference proteome</keyword>